<evidence type="ECO:0000256" key="6">
    <source>
        <dbReference type="ARBA" id="ARBA00023180"/>
    </source>
</evidence>
<evidence type="ECO:0000256" key="5">
    <source>
        <dbReference type="ARBA" id="ARBA00023008"/>
    </source>
</evidence>
<proteinExistence type="inferred from homology"/>
<feature type="domain" description="Plastocyanin-like" evidence="7">
    <location>
        <begin position="192"/>
        <end position="343"/>
    </location>
</feature>
<dbReference type="FunFam" id="2.60.40.420:FF:000021">
    <property type="entry name" value="Extracellular dihydrogeodin oxidase/laccase"/>
    <property type="match status" value="1"/>
</dbReference>
<reference evidence="10" key="2">
    <citation type="submission" date="2023-06" db="EMBL/GenBank/DDBJ databases">
        <authorList>
            <consortium name="Lawrence Berkeley National Laboratory"/>
            <person name="Haridas S."/>
            <person name="Hensen N."/>
            <person name="Bonometti L."/>
            <person name="Westerberg I."/>
            <person name="Brannstrom I.O."/>
            <person name="Guillou S."/>
            <person name="Cros-Aarteil S."/>
            <person name="Calhoun S."/>
            <person name="Kuo A."/>
            <person name="Mondo S."/>
            <person name="Pangilinan J."/>
            <person name="Riley R."/>
            <person name="Labutti K."/>
            <person name="Andreopoulos B."/>
            <person name="Lipzen A."/>
            <person name="Chen C."/>
            <person name="Yanf M."/>
            <person name="Daum C."/>
            <person name="Ng V."/>
            <person name="Clum A."/>
            <person name="Steindorff A."/>
            <person name="Ohm R."/>
            <person name="Martin F."/>
            <person name="Silar P."/>
            <person name="Natvig D."/>
            <person name="Lalanne C."/>
            <person name="Gautier V."/>
            <person name="Ament-Velasquez S.L."/>
            <person name="Kruys A."/>
            <person name="Hutchinson M.I."/>
            <person name="Powell A.J."/>
            <person name="Barry K."/>
            <person name="Miller A.N."/>
            <person name="Grigoriev I.V."/>
            <person name="Debuchy R."/>
            <person name="Gladieux P."/>
            <person name="Thoren M.H."/>
            <person name="Johannesson H."/>
        </authorList>
    </citation>
    <scope>NUCLEOTIDE SEQUENCE</scope>
    <source>
        <strain evidence="10">CBS 958.72</strain>
    </source>
</reference>
<dbReference type="CDD" id="cd13901">
    <property type="entry name" value="CuRO_3_MaLCC_like"/>
    <property type="match status" value="1"/>
</dbReference>
<dbReference type="Pfam" id="PF07731">
    <property type="entry name" value="Cu-oxidase_2"/>
    <property type="match status" value="1"/>
</dbReference>
<evidence type="ECO:0000259" key="8">
    <source>
        <dbReference type="Pfam" id="PF07731"/>
    </source>
</evidence>
<evidence type="ECO:0000313" key="11">
    <source>
        <dbReference type="Proteomes" id="UP001287356"/>
    </source>
</evidence>
<keyword evidence="11" id="KW-1185">Reference proteome</keyword>
<keyword evidence="4" id="KW-0560">Oxidoreductase</keyword>
<dbReference type="Pfam" id="PF00394">
    <property type="entry name" value="Cu-oxidase"/>
    <property type="match status" value="1"/>
</dbReference>
<dbReference type="Proteomes" id="UP001287356">
    <property type="component" value="Unassembled WGS sequence"/>
</dbReference>
<accession>A0AAE0NJI3</accession>
<dbReference type="InterPro" id="IPR011706">
    <property type="entry name" value="Cu-oxidase_C"/>
</dbReference>
<dbReference type="SUPFAM" id="SSF49503">
    <property type="entry name" value="Cupredoxins"/>
    <property type="match status" value="3"/>
</dbReference>
<evidence type="ECO:0000256" key="4">
    <source>
        <dbReference type="ARBA" id="ARBA00023002"/>
    </source>
</evidence>
<dbReference type="InterPro" id="IPR002355">
    <property type="entry name" value="Cu_oxidase_Cu_BS"/>
</dbReference>
<dbReference type="FunFam" id="2.60.40.420:FF:000038">
    <property type="entry name" value="Extracellular dihydrogeodin oxidase/laccase"/>
    <property type="match status" value="1"/>
</dbReference>
<feature type="domain" description="Plastocyanin-like" evidence="9">
    <location>
        <begin position="67"/>
        <end position="181"/>
    </location>
</feature>
<dbReference type="PANTHER" id="PTHR11709:SF71">
    <property type="entry name" value="OXIDOREDUCTASE TPCJ"/>
    <property type="match status" value="1"/>
</dbReference>
<dbReference type="InterPro" id="IPR045087">
    <property type="entry name" value="Cu-oxidase_fam"/>
</dbReference>
<dbReference type="AlphaFoldDB" id="A0AAE0NJI3"/>
<gene>
    <name evidence="10" type="ORF">B0T24DRAFT_541690</name>
</gene>
<organism evidence="10 11">
    <name type="scientific">Lasiosphaeria ovina</name>
    <dbReference type="NCBI Taxonomy" id="92902"/>
    <lineage>
        <taxon>Eukaryota</taxon>
        <taxon>Fungi</taxon>
        <taxon>Dikarya</taxon>
        <taxon>Ascomycota</taxon>
        <taxon>Pezizomycotina</taxon>
        <taxon>Sordariomycetes</taxon>
        <taxon>Sordariomycetidae</taxon>
        <taxon>Sordariales</taxon>
        <taxon>Lasiosphaeriaceae</taxon>
        <taxon>Lasiosphaeria</taxon>
    </lineage>
</organism>
<evidence type="ECO:0000313" key="10">
    <source>
        <dbReference type="EMBL" id="KAK3382559.1"/>
    </source>
</evidence>
<dbReference type="InterPro" id="IPR011707">
    <property type="entry name" value="Cu-oxidase-like_N"/>
</dbReference>
<feature type="non-terminal residue" evidence="10">
    <location>
        <position position="573"/>
    </location>
</feature>
<dbReference type="InterPro" id="IPR001117">
    <property type="entry name" value="Cu-oxidase_2nd"/>
</dbReference>
<dbReference type="InterPro" id="IPR008972">
    <property type="entry name" value="Cupredoxin"/>
</dbReference>
<keyword evidence="6" id="KW-0325">Glycoprotein</keyword>
<evidence type="ECO:0000259" key="7">
    <source>
        <dbReference type="Pfam" id="PF00394"/>
    </source>
</evidence>
<dbReference type="CDD" id="cd13854">
    <property type="entry name" value="CuRO_1_MaLCC_like"/>
    <property type="match status" value="1"/>
</dbReference>
<keyword evidence="3" id="KW-0677">Repeat</keyword>
<sequence length="573" mass="62152">MKPSTLTLLAAAAGSHGLSIPAFDLQPRQSCDNTATSRSCWGDYSIDTNYYDETPDTGNTVEYWLSVEEGLCSPDGYQRTCMTFNGTVPGPTIFADWGDNLIIHVTNNMTVNGTAIHWHGLRQLNSTLHDGVPGVSQCPIAPGESFTYSFRVTQYGSTWYHSHFSLQYAEGLFGALTLNGPATADYDEDLGTLFLQDWSHIEAFTRWDSAKQGPPPTLETGLINGTNTWTCATTDDANCVGSGAKFETVFEAGKKYRLRLINVAVEGVFQFSIDGHSLTVIGTDLVPIVPYTTDSVQITIGQRYDVIVEASADADDYWLRAGWVSACATNSNPDGMTGIVRYDSSSTADPTSTSNVTASTTCYDEPLASLVPHLALDVTNIPTITTEDLSFTVDTYFKWTINTTSLLLDWANPTMLQVVNGEDVFPTDYNVVAVQPAGSAAEWAVLVIQDQAGLGLSHPIHLHGHDFWVLAQTTGVFNGSVDSFNTANPPRRDVATLPGNGYLALAFQLDNPGAWLCHCHIAWHASQGLSLEFVESQADIVLADADQTVLNDTCSAWSTWDDTAVWPQDDSGI</sequence>
<dbReference type="PANTHER" id="PTHR11709">
    <property type="entry name" value="MULTI-COPPER OXIDASE"/>
    <property type="match status" value="1"/>
</dbReference>
<dbReference type="Pfam" id="PF07732">
    <property type="entry name" value="Cu-oxidase_3"/>
    <property type="match status" value="1"/>
</dbReference>
<dbReference type="Gene3D" id="2.60.40.420">
    <property type="entry name" value="Cupredoxins - blue copper proteins"/>
    <property type="match status" value="3"/>
</dbReference>
<comment type="caution">
    <text evidence="10">The sequence shown here is derived from an EMBL/GenBank/DDBJ whole genome shotgun (WGS) entry which is preliminary data.</text>
</comment>
<dbReference type="CDD" id="cd13880">
    <property type="entry name" value="CuRO_2_MaLCC_like"/>
    <property type="match status" value="1"/>
</dbReference>
<name>A0AAE0NJI3_9PEZI</name>
<comment type="similarity">
    <text evidence="1">Belongs to the multicopper oxidase family.</text>
</comment>
<dbReference type="PROSITE" id="PS00080">
    <property type="entry name" value="MULTICOPPER_OXIDASE2"/>
    <property type="match status" value="1"/>
</dbReference>
<evidence type="ECO:0000259" key="9">
    <source>
        <dbReference type="Pfam" id="PF07732"/>
    </source>
</evidence>
<keyword evidence="2" id="KW-0479">Metal-binding</keyword>
<evidence type="ECO:0000256" key="1">
    <source>
        <dbReference type="ARBA" id="ARBA00010609"/>
    </source>
</evidence>
<keyword evidence="5" id="KW-0186">Copper</keyword>
<dbReference type="EMBL" id="JAULSN010000001">
    <property type="protein sequence ID" value="KAK3382559.1"/>
    <property type="molecule type" value="Genomic_DNA"/>
</dbReference>
<protein>
    <submittedName>
        <fullName evidence="10">Laccase</fullName>
    </submittedName>
</protein>
<evidence type="ECO:0000256" key="2">
    <source>
        <dbReference type="ARBA" id="ARBA00022723"/>
    </source>
</evidence>
<evidence type="ECO:0000256" key="3">
    <source>
        <dbReference type="ARBA" id="ARBA00022737"/>
    </source>
</evidence>
<dbReference type="GO" id="GO:0005507">
    <property type="term" value="F:copper ion binding"/>
    <property type="evidence" value="ECO:0007669"/>
    <property type="project" value="InterPro"/>
</dbReference>
<reference evidence="10" key="1">
    <citation type="journal article" date="2023" name="Mol. Phylogenet. Evol.">
        <title>Genome-scale phylogeny and comparative genomics of the fungal order Sordariales.</title>
        <authorList>
            <person name="Hensen N."/>
            <person name="Bonometti L."/>
            <person name="Westerberg I."/>
            <person name="Brannstrom I.O."/>
            <person name="Guillou S."/>
            <person name="Cros-Aarteil S."/>
            <person name="Calhoun S."/>
            <person name="Haridas S."/>
            <person name="Kuo A."/>
            <person name="Mondo S."/>
            <person name="Pangilinan J."/>
            <person name="Riley R."/>
            <person name="LaButti K."/>
            <person name="Andreopoulos B."/>
            <person name="Lipzen A."/>
            <person name="Chen C."/>
            <person name="Yan M."/>
            <person name="Daum C."/>
            <person name="Ng V."/>
            <person name="Clum A."/>
            <person name="Steindorff A."/>
            <person name="Ohm R.A."/>
            <person name="Martin F."/>
            <person name="Silar P."/>
            <person name="Natvig D.O."/>
            <person name="Lalanne C."/>
            <person name="Gautier V."/>
            <person name="Ament-Velasquez S.L."/>
            <person name="Kruys A."/>
            <person name="Hutchinson M.I."/>
            <person name="Powell A.J."/>
            <person name="Barry K."/>
            <person name="Miller A.N."/>
            <person name="Grigoriev I.V."/>
            <person name="Debuchy R."/>
            <person name="Gladieux P."/>
            <person name="Hiltunen Thoren M."/>
            <person name="Johannesson H."/>
        </authorList>
    </citation>
    <scope>NUCLEOTIDE SEQUENCE</scope>
    <source>
        <strain evidence="10">CBS 958.72</strain>
    </source>
</reference>
<feature type="domain" description="Plastocyanin-like" evidence="8">
    <location>
        <begin position="411"/>
        <end position="537"/>
    </location>
</feature>
<dbReference type="GO" id="GO:0016491">
    <property type="term" value="F:oxidoreductase activity"/>
    <property type="evidence" value="ECO:0007669"/>
    <property type="project" value="UniProtKB-KW"/>
</dbReference>